<comment type="caution">
    <text evidence="2">The sequence shown here is derived from an EMBL/GenBank/DDBJ whole genome shotgun (WGS) entry which is preliminary data.</text>
</comment>
<gene>
    <name evidence="2" type="ORF">GCM10009114_06670</name>
</gene>
<sequence>MLIGLLVCVVCSLYYYVESFKSALPPKKWALAGFIFGPFVLPMFTISQHITLRHAQGFQSTFLRA</sequence>
<evidence type="ECO:0000313" key="2">
    <source>
        <dbReference type="EMBL" id="GAA0853576.1"/>
    </source>
</evidence>
<accession>A0ABP3WN28</accession>
<keyword evidence="3" id="KW-1185">Reference proteome</keyword>
<dbReference type="Proteomes" id="UP001500359">
    <property type="component" value="Unassembled WGS sequence"/>
</dbReference>
<evidence type="ECO:0000313" key="3">
    <source>
        <dbReference type="Proteomes" id="UP001500359"/>
    </source>
</evidence>
<proteinExistence type="predicted"/>
<keyword evidence="1" id="KW-1133">Transmembrane helix</keyword>
<protein>
    <submittedName>
        <fullName evidence="2">Uncharacterized protein</fullName>
    </submittedName>
</protein>
<feature type="transmembrane region" description="Helical" evidence="1">
    <location>
        <begin position="29"/>
        <end position="46"/>
    </location>
</feature>
<keyword evidence="1" id="KW-0812">Transmembrane</keyword>
<dbReference type="RefSeq" id="WP_343856449.1">
    <property type="nucleotide sequence ID" value="NZ_BAAAFD010000001.1"/>
</dbReference>
<keyword evidence="1" id="KW-0472">Membrane</keyword>
<dbReference type="EMBL" id="BAAAFD010000001">
    <property type="protein sequence ID" value="GAA0853576.1"/>
    <property type="molecule type" value="Genomic_DNA"/>
</dbReference>
<evidence type="ECO:0000256" key="1">
    <source>
        <dbReference type="SAM" id="Phobius"/>
    </source>
</evidence>
<name>A0ABP3WN28_9ALTE</name>
<organism evidence="2 3">
    <name type="scientific">Aliiglaciecola litoralis</name>
    <dbReference type="NCBI Taxonomy" id="582857"/>
    <lineage>
        <taxon>Bacteria</taxon>
        <taxon>Pseudomonadati</taxon>
        <taxon>Pseudomonadota</taxon>
        <taxon>Gammaproteobacteria</taxon>
        <taxon>Alteromonadales</taxon>
        <taxon>Alteromonadaceae</taxon>
        <taxon>Aliiglaciecola</taxon>
    </lineage>
</organism>
<reference evidence="3" key="1">
    <citation type="journal article" date="2019" name="Int. J. Syst. Evol. Microbiol.">
        <title>The Global Catalogue of Microorganisms (GCM) 10K type strain sequencing project: providing services to taxonomists for standard genome sequencing and annotation.</title>
        <authorList>
            <consortium name="The Broad Institute Genomics Platform"/>
            <consortium name="The Broad Institute Genome Sequencing Center for Infectious Disease"/>
            <person name="Wu L."/>
            <person name="Ma J."/>
        </authorList>
    </citation>
    <scope>NUCLEOTIDE SEQUENCE [LARGE SCALE GENOMIC DNA]</scope>
    <source>
        <strain evidence="3">JCM 15896</strain>
    </source>
</reference>